<organism evidence="1 2">
    <name type="scientific">Methylotuvimicrobium buryatense</name>
    <name type="common">Methylomicrobium buryatense</name>
    <dbReference type="NCBI Taxonomy" id="95641"/>
    <lineage>
        <taxon>Bacteria</taxon>
        <taxon>Pseudomonadati</taxon>
        <taxon>Pseudomonadota</taxon>
        <taxon>Gammaproteobacteria</taxon>
        <taxon>Methylococcales</taxon>
        <taxon>Methylococcaceae</taxon>
        <taxon>Methylotuvimicrobium</taxon>
    </lineage>
</organism>
<dbReference type="KEGG" id="mbur:EQU24_07515"/>
<dbReference type="STRING" id="675511.GCA_000341735_01521"/>
<name>A0A4P9UNQ2_METBY</name>
<sequence length="757" mass="84946">MPVQLILDYFGVDADDALCVEPSEPSIAAVTRQIHQYLREQSPVLHRVRLTSQALYHRFEHLEGLDGVLKTQTLIPRALVAEKFKLTLPDWLTNETCVALGLLKNPSIKVPFEAFERNLLYLCGADLISGQSFQAFADALKNQGVAFLLLLESEPIKQTLVDHLEFDLNIEHEIAQCFIAELVASGDISVFVKKLAHQQHLSYLRRFTSYHQLEIALPAQALPSLLLGLPLFCLDDTSANSLVETFSLVLNAAVRKVLAYDIPAEALADLFIADWPELWTETTDSVESHPEIVSDALAQKVATFSSPEASLLAKKLKQASYPLLANSASVEEVLAWSEGYFEYCRHAFSYKQTLDETINGSFADWLLTQNARISRSESYWLYCSQQITKFLNTDYAVVVIMVDALSALNRDVLLAELESLTQQEQLALASETLFAPLPTLTEVGKMAVLTGKPANQLPNDQETALRETYQAFLPEPHSLKVGRSWRESKNEILDAQTKLFVIFENELDERLHDCVSFEKHRGDLKPISHRIKSKIKTLVKDAQQLGRDIVFFITADHGMTVTQAFYEGVPFGDIKERCFKSKVTNTEIPASFVQIDRYVIPKQRWRLTTDGHLAHGGLTPEEVLIPFITLTTKTPELPETHLEVSLENNQARRIDDKHWQIDLVLTSSVTASDICIKINDSVFSGAETVDSLRVNKSQKVALRFNCSNGQEGLIRIELVISYHHSGANEQLIKFIDVNFPASLLKKDGGVQSFEGMF</sequence>
<dbReference type="OrthoDB" id="7052999at2"/>
<reference evidence="2" key="1">
    <citation type="journal article" date="2019" name="J. Bacteriol.">
        <title>A Mutagenic Screen Identifies a TonB-Dependent Receptor Required for the Lanthanide Metal Switch in the Type I Methanotroph 'Methylotuvimicrobium buryatense' 5GB1C.</title>
        <authorList>
            <person name="Groom J.D."/>
            <person name="Ford S.M."/>
            <person name="Pesesky M.W."/>
            <person name="Lidstrom M.E."/>
        </authorList>
    </citation>
    <scope>NUCLEOTIDE SEQUENCE [LARGE SCALE GENOMIC DNA]</scope>
    <source>
        <strain evidence="2">5GB1C</strain>
    </source>
</reference>
<dbReference type="AlphaFoldDB" id="A0A4P9UNQ2"/>
<evidence type="ECO:0000313" key="2">
    <source>
        <dbReference type="Proteomes" id="UP000305881"/>
    </source>
</evidence>
<dbReference type="Pfam" id="PF08665">
    <property type="entry name" value="PglZ"/>
    <property type="match status" value="1"/>
</dbReference>
<gene>
    <name evidence="1" type="ORF">EQU24_07515</name>
</gene>
<dbReference type="RefSeq" id="WP_017840083.1">
    <property type="nucleotide sequence ID" value="NZ_CP035467.1"/>
</dbReference>
<keyword evidence="2" id="KW-1185">Reference proteome</keyword>
<evidence type="ECO:0000313" key="1">
    <source>
        <dbReference type="EMBL" id="QCW82110.1"/>
    </source>
</evidence>
<accession>A0A4P9UNQ2</accession>
<dbReference type="Proteomes" id="UP000305881">
    <property type="component" value="Chromosome"/>
</dbReference>
<proteinExistence type="predicted"/>
<protein>
    <submittedName>
        <fullName evidence="1">PglZ domain-containing protein</fullName>
    </submittedName>
</protein>
<dbReference type="EMBL" id="CP035467">
    <property type="protein sequence ID" value="QCW82110.1"/>
    <property type="molecule type" value="Genomic_DNA"/>
</dbReference>